<dbReference type="GO" id="GO:0005524">
    <property type="term" value="F:ATP binding"/>
    <property type="evidence" value="ECO:0007669"/>
    <property type="project" value="InterPro"/>
</dbReference>
<evidence type="ECO:0000313" key="4">
    <source>
        <dbReference type="EMBL" id="AGS53306.1"/>
    </source>
</evidence>
<accession>A0A806K0R1</accession>
<organism evidence="4">
    <name type="scientific">uncultured bacterium contig00013</name>
    <dbReference type="NCBI Taxonomy" id="1181504"/>
    <lineage>
        <taxon>Bacteria</taxon>
        <taxon>environmental samples</taxon>
    </lineage>
</organism>
<keyword evidence="4" id="KW-0547">Nucleotide-binding</keyword>
<dbReference type="InterPro" id="IPR049730">
    <property type="entry name" value="SNF2/RAD54-like_C"/>
</dbReference>
<dbReference type="PROSITE" id="PS51192">
    <property type="entry name" value="HELICASE_ATP_BIND_1"/>
    <property type="match status" value="1"/>
</dbReference>
<dbReference type="PROSITE" id="PS51194">
    <property type="entry name" value="HELICASE_CTER"/>
    <property type="match status" value="1"/>
</dbReference>
<dbReference type="GO" id="GO:0031297">
    <property type="term" value="P:replication fork processing"/>
    <property type="evidence" value="ECO:0007669"/>
    <property type="project" value="TreeGrafter"/>
</dbReference>
<keyword evidence="4" id="KW-0067">ATP-binding</keyword>
<dbReference type="InterPro" id="IPR000330">
    <property type="entry name" value="SNF2_N"/>
</dbReference>
<feature type="domain" description="Helicase C-terminal" evidence="3">
    <location>
        <begin position="698"/>
        <end position="868"/>
    </location>
</feature>
<dbReference type="EMBL" id="JQ844229">
    <property type="protein sequence ID" value="AGS53306.1"/>
    <property type="molecule type" value="Genomic_DNA"/>
</dbReference>
<evidence type="ECO:0000259" key="2">
    <source>
        <dbReference type="PROSITE" id="PS51192"/>
    </source>
</evidence>
<feature type="domain" description="Helicase ATP-binding" evidence="2">
    <location>
        <begin position="268"/>
        <end position="405"/>
    </location>
</feature>
<keyword evidence="4" id="KW-0347">Helicase</keyword>
<protein>
    <submittedName>
        <fullName evidence="4">Superfamily II DNA/RNA helicase</fullName>
    </submittedName>
</protein>
<dbReference type="SUPFAM" id="SSF52540">
    <property type="entry name" value="P-loop containing nucleoside triphosphate hydrolases"/>
    <property type="match status" value="1"/>
</dbReference>
<evidence type="ECO:0000259" key="3">
    <source>
        <dbReference type="PROSITE" id="PS51194"/>
    </source>
</evidence>
<keyword evidence="1" id="KW-0378">Hydrolase</keyword>
<dbReference type="InterPro" id="IPR025202">
    <property type="entry name" value="PLD-like_dom"/>
</dbReference>
<dbReference type="GO" id="GO:0004386">
    <property type="term" value="F:helicase activity"/>
    <property type="evidence" value="ECO:0007669"/>
    <property type="project" value="UniProtKB-KW"/>
</dbReference>
<reference evidence="4" key="1">
    <citation type="submission" date="2012-03" db="EMBL/GenBank/DDBJ databases">
        <title>Functional metagenomics reveals considerable lignocellulase gene clusters in the gut microbiome of a wood-feeding higher termite.</title>
        <authorList>
            <person name="Liu N."/>
        </authorList>
    </citation>
    <scope>NUCLEOTIDE SEQUENCE</scope>
</reference>
<proteinExistence type="predicted"/>
<dbReference type="InterPro" id="IPR014001">
    <property type="entry name" value="Helicase_ATP-bd"/>
</dbReference>
<dbReference type="Gene3D" id="3.40.50.300">
    <property type="entry name" value="P-loop containing nucleotide triphosphate hydrolases"/>
    <property type="match status" value="2"/>
</dbReference>
<dbReference type="GO" id="GO:0016787">
    <property type="term" value="F:hydrolase activity"/>
    <property type="evidence" value="ECO:0007669"/>
    <property type="project" value="UniProtKB-KW"/>
</dbReference>
<dbReference type="Pfam" id="PF00271">
    <property type="entry name" value="Helicase_C"/>
    <property type="match status" value="1"/>
</dbReference>
<dbReference type="Pfam" id="PF00176">
    <property type="entry name" value="SNF2-rel_dom"/>
    <property type="match status" value="1"/>
</dbReference>
<sequence length="1086" mass="125153">MGDFITNRDGNFLSEIINSILPKAQNASFLVGYFYFSGFAEIYNGLKDKNLRVLVGLEIEQDMVNRVREVEYHTAINKTRGALKATFNESLVDLFNETDYFDSEEKQEAFRLFFNKIKDGSLEIRKTKETNHAKMYLFQNTKETDEGGSYPGALITGSSNLTFSGLKGRLELNAILRTKSDYEEGKKIFDELWETAVILADKDHLAEFENSVIEKIWHDKLYKPYCFFLRVLDEYFSVHYDKDFKTANEINDSFYDLKYQIDAIKLALKTIETHNGVIVSDVVGLGKSIIGSVVAHNMGLRTIIIAPPHLVPQWEEYSIDFNYHAKVFSSGKIEAALQYFKEKSSFGKPWLIIIDEAHKYRNEQTTDYKNLHNLCRANKVMLLTATPFNNRPADIYSMVKLFQLPLKSTIKTVDNLGFRFQELIKQYAELRKKQRNKTIDEIDLKREIESIAGNIRHIISPLVIRRSRLDLMKISAYKKDLDRQKMGFAETGDPEALEYELGEIKDLYLSTLQQISPDLDTDTGQPSYQAARYNAVNYVKPQFVEKLIEKVEAAGIEYNLFIGSQINLSKFMRRLLVQRFESSKRAFEISLNRMIDTTKNILNWIEKRGKVPIFKKGSLPDIESYYRDVGSTDELFSEEIADATFEAELGKFEAKGLFELETEYFDGSFIDDIKSDVKILETIQENWFGKAGNLPDPKRDHFAEIVKREIKNDPDRKIVVFSSYADTVNDLYEKLLSSGLRVFKYTSHDASRKNKETIERNFDAGKRNPDNDYDVLVATDAISEGYNLHRAGTVVNYDIPYNPTRVIQRVGRINRINKKVFERLFIYNYFPTSIGEDETRTKEISTLKMAMINAIIGEDTKVLTNDIELRSYFAQQYRQLLAENEIESWETKYKELLDNARGTKEYETALAIPHRSRVGRVIEKDRKGVLLFGRKKDTCVFKISKDLLGSATLDAKEAFDLLEADIIEQPKPVSKEFETIYQAMKQTLFKTSVAEKTDKQKRDALDKIDIIEKSGALNTEYLDSLKFAVEIGALSGLSMQYIRQLAPKDYALLPQEIDQDFLDRIHKMAHDIDDGTECIILSEELR</sequence>
<dbReference type="CDD" id="cd18793">
    <property type="entry name" value="SF2_C_SNF"/>
    <property type="match status" value="1"/>
</dbReference>
<dbReference type="InterPro" id="IPR001650">
    <property type="entry name" value="Helicase_C-like"/>
</dbReference>
<dbReference type="AlphaFoldDB" id="A0A806K0R1"/>
<dbReference type="CDD" id="cd09178">
    <property type="entry name" value="PLDc_N_Snf2_like"/>
    <property type="match status" value="1"/>
</dbReference>
<dbReference type="Gene3D" id="3.30.870.10">
    <property type="entry name" value="Endonuclease Chain A"/>
    <property type="match status" value="1"/>
</dbReference>
<name>A0A806K0R1_9BACT</name>
<dbReference type="SMART" id="SM00487">
    <property type="entry name" value="DEXDc"/>
    <property type="match status" value="1"/>
</dbReference>
<dbReference type="SMART" id="SM00490">
    <property type="entry name" value="HELICc"/>
    <property type="match status" value="1"/>
</dbReference>
<dbReference type="PANTHER" id="PTHR45766:SF6">
    <property type="entry name" value="SWI_SNF-RELATED MATRIX-ASSOCIATED ACTIN-DEPENDENT REGULATOR OF CHROMATIN SUBFAMILY A-LIKE PROTEIN 1"/>
    <property type="match status" value="1"/>
</dbReference>
<dbReference type="PANTHER" id="PTHR45766">
    <property type="entry name" value="DNA ANNEALING HELICASE AND ENDONUCLEASE ZRANB3 FAMILY MEMBER"/>
    <property type="match status" value="1"/>
</dbReference>
<dbReference type="InterPro" id="IPR027417">
    <property type="entry name" value="P-loop_NTPase"/>
</dbReference>
<evidence type="ECO:0000256" key="1">
    <source>
        <dbReference type="ARBA" id="ARBA00022801"/>
    </source>
</evidence>
<dbReference type="GO" id="GO:0006281">
    <property type="term" value="P:DNA repair"/>
    <property type="evidence" value="ECO:0007669"/>
    <property type="project" value="TreeGrafter"/>
</dbReference>
<dbReference type="Pfam" id="PF13091">
    <property type="entry name" value="PLDc_2"/>
    <property type="match status" value="1"/>
</dbReference>